<evidence type="ECO:0000313" key="8">
    <source>
        <dbReference type="Proteomes" id="UP000054937"/>
    </source>
</evidence>
<evidence type="ECO:0000259" key="6">
    <source>
        <dbReference type="PROSITE" id="PS50004"/>
    </source>
</evidence>
<gene>
    <name evidence="7" type="ORF">PPERSA_04487</name>
</gene>
<dbReference type="PROSITE" id="PS50004">
    <property type="entry name" value="C2"/>
    <property type="match status" value="1"/>
</dbReference>
<evidence type="ECO:0000313" key="7">
    <source>
        <dbReference type="EMBL" id="KRX05450.1"/>
    </source>
</evidence>
<dbReference type="Proteomes" id="UP000054937">
    <property type="component" value="Unassembled WGS sequence"/>
</dbReference>
<comment type="subcellular location">
    <subcellularLocation>
        <location evidence="1">Membrane</location>
        <topology evidence="1">Single-pass membrane protein</topology>
    </subcellularLocation>
</comment>
<dbReference type="SMART" id="SM00239">
    <property type="entry name" value="C2"/>
    <property type="match status" value="1"/>
</dbReference>
<keyword evidence="2" id="KW-0812">Transmembrane</keyword>
<dbReference type="AlphaFoldDB" id="A0A0V0QTY3"/>
<proteinExistence type="predicted"/>
<keyword evidence="4" id="KW-1133">Transmembrane helix</keyword>
<dbReference type="InterPro" id="IPR000008">
    <property type="entry name" value="C2_dom"/>
</dbReference>
<evidence type="ECO:0000256" key="2">
    <source>
        <dbReference type="ARBA" id="ARBA00022692"/>
    </source>
</evidence>
<accession>A0A0V0QTY3</accession>
<evidence type="ECO:0000256" key="5">
    <source>
        <dbReference type="ARBA" id="ARBA00023136"/>
    </source>
</evidence>
<dbReference type="EMBL" id="LDAU01000107">
    <property type="protein sequence ID" value="KRX05450.1"/>
    <property type="molecule type" value="Genomic_DNA"/>
</dbReference>
<evidence type="ECO:0000256" key="3">
    <source>
        <dbReference type="ARBA" id="ARBA00022737"/>
    </source>
</evidence>
<dbReference type="Pfam" id="PF00168">
    <property type="entry name" value="C2"/>
    <property type="match status" value="1"/>
</dbReference>
<sequence>MVRDLKFQFPEHPRPNIPTRTYILRVQILEGVEFPEREKAIIHVGMGPYLMKTSGEYNYDLEEDGISIEKGDPRVITKGTDGQANFYERLQDKKVVFPSDIEQCPDIIFYFATENEESKRITFQRIPAKDLLCRNSAEYQKVWKPRIIQMKEDLSQNGITDQEFPGFLYVQAALIAFEPPAIKEELSLQANNSLKSLRFVDAAHFIDRYELIVPSNIFQVDGINFEVRNSVRLNENYIKEQLQKPKNKNNKKNKKKSFGFKYQTNDQYFSQVDYDGDEMVQRKISDEFMPVEYVVMQPKLKNRTKYSISFRVVQKGFNDLCEIGQKDILGSDDDEDYSPQRDFYTHLDDQGQNYYQSVKKLHTSQDPQQQALLEQSIVNNQQTLLEKIPKEFLRQEKEIQLQKNFIEVPSYKQDSTTYELRVFLYHGRDLPATDKNGASDPFVKFKCAGRSKNSKTCYNTLNPGWYETISFDVDLNLNSSVNPGMLITCYDQDFESDESELQLEGVKNNDENHKKEGNNSNLELADIIGRKWIDFQFEHKICDIPQNGCFVQPLVNQNVVIEHGQTIYLKNKFERVKMLEQKEVRYICPISQPIVIKKYTQQDNKYYQFKIQSLGESKELVIGICFLDKEFEQKKKNQGFVKPIKKDQAGFFSSLFSSSKKIKQNQIYGLQANGKVIFENNEVKKFQKNAKNLQYLKSQDENERNFMNFEAEDIVELKVHRNQVFYWKKGENSGENLSLEQRQKLEQEYLNMEDSECSDEDVQVFKMVPVTFRVISKSKGVINENIYYFPFDAKFGDMYVSVFLPGANEGKADVVNFTGTNQFVGYERSEQYY</sequence>
<dbReference type="GO" id="GO:0007009">
    <property type="term" value="P:plasma membrane organization"/>
    <property type="evidence" value="ECO:0007669"/>
    <property type="project" value="TreeGrafter"/>
</dbReference>
<evidence type="ECO:0000256" key="4">
    <source>
        <dbReference type="ARBA" id="ARBA00022989"/>
    </source>
</evidence>
<evidence type="ECO:0000256" key="1">
    <source>
        <dbReference type="ARBA" id="ARBA00004167"/>
    </source>
</evidence>
<keyword evidence="5" id="KW-0472">Membrane</keyword>
<protein>
    <submittedName>
        <fullName evidence="7">C2 domain</fullName>
    </submittedName>
</protein>
<dbReference type="InParanoid" id="A0A0V0QTY3"/>
<feature type="domain" description="C2" evidence="6">
    <location>
        <begin position="401"/>
        <end position="524"/>
    </location>
</feature>
<dbReference type="PANTHER" id="PTHR12546:SF33">
    <property type="entry name" value="SPERM VESICLE FUSION PROTEIN FER-1"/>
    <property type="match status" value="1"/>
</dbReference>
<keyword evidence="3" id="KW-0677">Repeat</keyword>
<comment type="caution">
    <text evidence="7">The sequence shown here is derived from an EMBL/GenBank/DDBJ whole genome shotgun (WGS) entry which is preliminary data.</text>
</comment>
<dbReference type="InterPro" id="IPR035892">
    <property type="entry name" value="C2_domain_sf"/>
</dbReference>
<name>A0A0V0QTY3_PSEPJ</name>
<dbReference type="GO" id="GO:0016020">
    <property type="term" value="C:membrane"/>
    <property type="evidence" value="ECO:0007669"/>
    <property type="project" value="UniProtKB-SubCell"/>
</dbReference>
<dbReference type="SUPFAM" id="SSF49562">
    <property type="entry name" value="C2 domain (Calcium/lipid-binding domain, CaLB)"/>
    <property type="match status" value="1"/>
</dbReference>
<reference evidence="7 8" key="1">
    <citation type="journal article" date="2015" name="Sci. Rep.">
        <title>Genome of the facultative scuticociliatosis pathogen Pseudocohnilembus persalinus provides insight into its virulence through horizontal gene transfer.</title>
        <authorList>
            <person name="Xiong J."/>
            <person name="Wang G."/>
            <person name="Cheng J."/>
            <person name="Tian M."/>
            <person name="Pan X."/>
            <person name="Warren A."/>
            <person name="Jiang C."/>
            <person name="Yuan D."/>
            <person name="Miao W."/>
        </authorList>
    </citation>
    <scope>NUCLEOTIDE SEQUENCE [LARGE SCALE GENOMIC DNA]</scope>
    <source>
        <strain evidence="7">36N120E</strain>
    </source>
</reference>
<dbReference type="Gene3D" id="2.60.40.150">
    <property type="entry name" value="C2 domain"/>
    <property type="match status" value="1"/>
</dbReference>
<organism evidence="7 8">
    <name type="scientific">Pseudocohnilembus persalinus</name>
    <name type="common">Ciliate</name>
    <dbReference type="NCBI Taxonomy" id="266149"/>
    <lineage>
        <taxon>Eukaryota</taxon>
        <taxon>Sar</taxon>
        <taxon>Alveolata</taxon>
        <taxon>Ciliophora</taxon>
        <taxon>Intramacronucleata</taxon>
        <taxon>Oligohymenophorea</taxon>
        <taxon>Scuticociliatia</taxon>
        <taxon>Philasterida</taxon>
        <taxon>Pseudocohnilembidae</taxon>
        <taxon>Pseudocohnilembus</taxon>
    </lineage>
</organism>
<dbReference type="OrthoDB" id="5973539at2759"/>
<dbReference type="PANTHER" id="PTHR12546">
    <property type="entry name" value="FER-1-LIKE"/>
    <property type="match status" value="1"/>
</dbReference>
<keyword evidence="8" id="KW-1185">Reference proteome</keyword>
<dbReference type="InterPro" id="IPR037721">
    <property type="entry name" value="Ferlin"/>
</dbReference>